<evidence type="ECO:0000256" key="3">
    <source>
        <dbReference type="ARBA" id="ARBA00022692"/>
    </source>
</evidence>
<dbReference type="SUPFAM" id="SSF103473">
    <property type="entry name" value="MFS general substrate transporter"/>
    <property type="match status" value="1"/>
</dbReference>
<dbReference type="InterPro" id="IPR005828">
    <property type="entry name" value="MFS_sugar_transport-like"/>
</dbReference>
<dbReference type="GO" id="GO:0022857">
    <property type="term" value="F:transmembrane transporter activity"/>
    <property type="evidence" value="ECO:0007669"/>
    <property type="project" value="InterPro"/>
</dbReference>
<evidence type="ECO:0000256" key="7">
    <source>
        <dbReference type="SAM" id="Phobius"/>
    </source>
</evidence>
<dbReference type="PANTHER" id="PTHR48020:SF12">
    <property type="entry name" value="PROTON MYO-INOSITOL COTRANSPORTER"/>
    <property type="match status" value="1"/>
</dbReference>
<dbReference type="VEuPathDB" id="TriTrypDB:BSAL_54235"/>
<organism evidence="9 10">
    <name type="scientific">Bodo saltans</name>
    <name type="common">Flagellated protozoan</name>
    <dbReference type="NCBI Taxonomy" id="75058"/>
    <lineage>
        <taxon>Eukaryota</taxon>
        <taxon>Discoba</taxon>
        <taxon>Euglenozoa</taxon>
        <taxon>Kinetoplastea</taxon>
        <taxon>Metakinetoplastina</taxon>
        <taxon>Eubodonida</taxon>
        <taxon>Bodonidae</taxon>
        <taxon>Bodo</taxon>
    </lineage>
</organism>
<dbReference type="Proteomes" id="UP000051952">
    <property type="component" value="Unassembled WGS sequence"/>
</dbReference>
<evidence type="ECO:0000256" key="6">
    <source>
        <dbReference type="RuleBase" id="RU003346"/>
    </source>
</evidence>
<evidence type="ECO:0000259" key="8">
    <source>
        <dbReference type="PROSITE" id="PS50850"/>
    </source>
</evidence>
<feature type="transmembrane region" description="Helical" evidence="7">
    <location>
        <begin position="276"/>
        <end position="297"/>
    </location>
</feature>
<evidence type="ECO:0000256" key="4">
    <source>
        <dbReference type="ARBA" id="ARBA00022989"/>
    </source>
</evidence>
<keyword evidence="5 7" id="KW-0472">Membrane</keyword>
<keyword evidence="3 7" id="KW-0812">Transmembrane</keyword>
<feature type="transmembrane region" description="Helical" evidence="7">
    <location>
        <begin position="134"/>
        <end position="154"/>
    </location>
</feature>
<reference evidence="10" key="1">
    <citation type="submission" date="2015-09" db="EMBL/GenBank/DDBJ databases">
        <authorList>
            <consortium name="Pathogen Informatics"/>
        </authorList>
    </citation>
    <scope>NUCLEOTIDE SEQUENCE [LARGE SCALE GENOMIC DNA]</scope>
    <source>
        <strain evidence="10">Lake Konstanz</strain>
    </source>
</reference>
<dbReference type="InterPro" id="IPR050814">
    <property type="entry name" value="Myo-inositol_Transporter"/>
</dbReference>
<keyword evidence="10" id="KW-1185">Reference proteome</keyword>
<feature type="transmembrane region" description="Helical" evidence="7">
    <location>
        <begin position="238"/>
        <end position="261"/>
    </location>
</feature>
<dbReference type="AlphaFoldDB" id="A0A0S4IMM5"/>
<dbReference type="PANTHER" id="PTHR48020">
    <property type="entry name" value="PROTON MYO-INOSITOL COTRANSPORTER"/>
    <property type="match status" value="1"/>
</dbReference>
<proteinExistence type="inferred from homology"/>
<dbReference type="PRINTS" id="PR00171">
    <property type="entry name" value="SUGRTRNSPORT"/>
</dbReference>
<evidence type="ECO:0000313" key="10">
    <source>
        <dbReference type="Proteomes" id="UP000051952"/>
    </source>
</evidence>
<dbReference type="NCBIfam" id="TIGR00879">
    <property type="entry name" value="SP"/>
    <property type="match status" value="1"/>
</dbReference>
<dbReference type="InterPro" id="IPR020846">
    <property type="entry name" value="MFS_dom"/>
</dbReference>
<dbReference type="GO" id="GO:0016020">
    <property type="term" value="C:membrane"/>
    <property type="evidence" value="ECO:0007669"/>
    <property type="project" value="UniProtKB-SubCell"/>
</dbReference>
<feature type="transmembrane region" description="Helical" evidence="7">
    <location>
        <begin position="77"/>
        <end position="98"/>
    </location>
</feature>
<gene>
    <name evidence="9" type="ORF">BSAL_54235</name>
</gene>
<dbReference type="InterPro" id="IPR036259">
    <property type="entry name" value="MFS_trans_sf"/>
</dbReference>
<feature type="transmembrane region" description="Helical" evidence="7">
    <location>
        <begin position="104"/>
        <end position="122"/>
    </location>
</feature>
<protein>
    <submittedName>
        <fullName evidence="9">Sugar transporter, putative</fullName>
    </submittedName>
</protein>
<sequence>MTGTQKKAAVYVCAALGGVLFGYDTAVVNGALFQLEDYFSLGTNSTTGGLIVSIAVCGAFIGAMIGGLVASRWGRRTSLIVADILFVVGSCTLAAAPSCTCRTWHWYFFMVVPVYLAEVTEAETRGNVISINSICICGSQFIAAVVCGILVYFSSTSVGWRWMFGLGVVPAVIQLMAVAVFLPESPRWLQSCGRDSEAQDIAIKYGIGLSTTTELSAQCLSEWDQYKIVFSAALRQRVFLGVGLQILQQFSGINTVMYYSANILKNVGFGGGKAPVLLSIPLAFTNALFTLIATFYADKLGRKLLLRTSLIGCGTATAGMMVVGILQSTDSVATSTGGWIFVGLLGIYLMFFAPGLGAMPWVVMSEIYPTNVRSTASGVATMANWASNALVSQCFPLLVGSIGVGPTFGIVAGIEVVGLIVVTKFVPETKGLTLEEIDGYFNKAQSGEEHTGDSSHLLASDRVNISRVQ</sequence>
<dbReference type="Pfam" id="PF00083">
    <property type="entry name" value="Sugar_tr"/>
    <property type="match status" value="1"/>
</dbReference>
<feature type="domain" description="Major facilitator superfamily (MFS) profile" evidence="8">
    <location>
        <begin position="10"/>
        <end position="430"/>
    </location>
</feature>
<dbReference type="EMBL" id="CYKH01000130">
    <property type="protein sequence ID" value="CUE72530.1"/>
    <property type="molecule type" value="Genomic_DNA"/>
</dbReference>
<evidence type="ECO:0000256" key="1">
    <source>
        <dbReference type="ARBA" id="ARBA00004141"/>
    </source>
</evidence>
<comment type="similarity">
    <text evidence="6">Belongs to the major facilitator superfamily. Sugar transporter (TC 2.A.1.1) family.</text>
</comment>
<dbReference type="PROSITE" id="PS50850">
    <property type="entry name" value="MFS"/>
    <property type="match status" value="1"/>
</dbReference>
<dbReference type="Gene3D" id="1.20.1250.20">
    <property type="entry name" value="MFS general substrate transporter like domains"/>
    <property type="match status" value="1"/>
</dbReference>
<accession>A0A0S4IMM5</accession>
<keyword evidence="4 7" id="KW-1133">Transmembrane helix</keyword>
<feature type="transmembrane region" description="Helical" evidence="7">
    <location>
        <begin position="160"/>
        <end position="182"/>
    </location>
</feature>
<comment type="subcellular location">
    <subcellularLocation>
        <location evidence="1">Membrane</location>
        <topology evidence="1">Multi-pass membrane protein</topology>
    </subcellularLocation>
</comment>
<feature type="transmembrane region" description="Helical" evidence="7">
    <location>
        <begin position="50"/>
        <end position="70"/>
    </location>
</feature>
<keyword evidence="2 6" id="KW-0813">Transport</keyword>
<feature type="transmembrane region" description="Helical" evidence="7">
    <location>
        <begin position="304"/>
        <end position="326"/>
    </location>
</feature>
<dbReference type="OrthoDB" id="6339427at2759"/>
<keyword evidence="9" id="KW-0762">Sugar transport</keyword>
<feature type="transmembrane region" description="Helical" evidence="7">
    <location>
        <begin position="338"/>
        <end position="363"/>
    </location>
</feature>
<name>A0A0S4IMM5_BODSA</name>
<dbReference type="OMA" id="ETGWRWM"/>
<evidence type="ECO:0000256" key="2">
    <source>
        <dbReference type="ARBA" id="ARBA00022448"/>
    </source>
</evidence>
<evidence type="ECO:0000256" key="5">
    <source>
        <dbReference type="ARBA" id="ARBA00023136"/>
    </source>
</evidence>
<evidence type="ECO:0000313" key="9">
    <source>
        <dbReference type="EMBL" id="CUE72530.1"/>
    </source>
</evidence>
<dbReference type="InterPro" id="IPR003663">
    <property type="entry name" value="Sugar/inositol_transpt"/>
</dbReference>